<protein>
    <recommendedName>
        <fullName evidence="5">6-carboxy-5,6,7,8-tetrahydropterin synthase</fullName>
        <ecNumber evidence="4">4.1.2.50</ecNumber>
    </recommendedName>
    <alternativeName>
        <fullName evidence="9">Queuosine biosynthesis protein QueD</fullName>
    </alternativeName>
</protein>
<comment type="catalytic activity">
    <reaction evidence="10">
        <text>7,8-dihydroneopterin 3'-triphosphate + H2O = 6-carboxy-5,6,7,8-tetrahydropterin + triphosphate + acetaldehyde + 2 H(+)</text>
        <dbReference type="Rhea" id="RHEA:27966"/>
        <dbReference type="ChEBI" id="CHEBI:15343"/>
        <dbReference type="ChEBI" id="CHEBI:15377"/>
        <dbReference type="ChEBI" id="CHEBI:15378"/>
        <dbReference type="ChEBI" id="CHEBI:18036"/>
        <dbReference type="ChEBI" id="CHEBI:58462"/>
        <dbReference type="ChEBI" id="CHEBI:61032"/>
        <dbReference type="EC" id="4.1.2.50"/>
    </reaction>
</comment>
<evidence type="ECO:0000313" key="11">
    <source>
        <dbReference type="EMBL" id="QFQ93007.1"/>
    </source>
</evidence>
<evidence type="ECO:0000256" key="1">
    <source>
        <dbReference type="ARBA" id="ARBA00001947"/>
    </source>
</evidence>
<keyword evidence="6" id="KW-0479">Metal-binding</keyword>
<dbReference type="PANTHER" id="PTHR12589:SF7">
    <property type="entry name" value="6-PYRUVOYL TETRAHYDROBIOPTERIN SYNTHASE"/>
    <property type="match status" value="1"/>
</dbReference>
<dbReference type="Gene3D" id="3.30.479.10">
    <property type="entry name" value="6-pyruvoyl tetrahydropterin synthase/QueD"/>
    <property type="match status" value="1"/>
</dbReference>
<comment type="similarity">
    <text evidence="3">Belongs to the PTPS family. QueD subfamily.</text>
</comment>
<comment type="cofactor">
    <cofactor evidence="1">
        <name>Zn(2+)</name>
        <dbReference type="ChEBI" id="CHEBI:29105"/>
    </cofactor>
</comment>
<dbReference type="PANTHER" id="PTHR12589">
    <property type="entry name" value="PYRUVOYL TETRAHYDROBIOPTERIN SYNTHASE"/>
    <property type="match status" value="1"/>
</dbReference>
<dbReference type="GO" id="GO:0070497">
    <property type="term" value="F:6-carboxytetrahydropterin synthase activity"/>
    <property type="evidence" value="ECO:0007669"/>
    <property type="project" value="UniProtKB-EC"/>
</dbReference>
<dbReference type="InterPro" id="IPR007115">
    <property type="entry name" value="6-PTP_synth/QueD"/>
</dbReference>
<sequence length="127" mass="14423">MMSKVYSYKLKSYLNASHAVRWKGGTGQVHNHTWEIVCELHTIQDMVAFDRLEQALHGVLDNLSGKFLNDLPEFETVNPSVENVASYLFDQIDTVLRAEGARLVRIEVSDSPTRAYCIDIRDTPLPD</sequence>
<dbReference type="AlphaFoldDB" id="A0A5P8JUM8"/>
<evidence type="ECO:0000256" key="8">
    <source>
        <dbReference type="ARBA" id="ARBA00023239"/>
    </source>
</evidence>
<evidence type="ECO:0000256" key="4">
    <source>
        <dbReference type="ARBA" id="ARBA00012982"/>
    </source>
</evidence>
<dbReference type="GO" id="GO:0046872">
    <property type="term" value="F:metal ion binding"/>
    <property type="evidence" value="ECO:0007669"/>
    <property type="project" value="UniProtKB-KW"/>
</dbReference>
<dbReference type="Pfam" id="PF01242">
    <property type="entry name" value="PTPS"/>
    <property type="match status" value="1"/>
</dbReference>
<evidence type="ECO:0000256" key="5">
    <source>
        <dbReference type="ARBA" id="ARBA00018141"/>
    </source>
</evidence>
<dbReference type="InterPro" id="IPR017543">
    <property type="entry name" value="6-PTP_synth-rel_bac"/>
</dbReference>
<evidence type="ECO:0000256" key="3">
    <source>
        <dbReference type="ARBA" id="ARBA00008900"/>
    </source>
</evidence>
<evidence type="ECO:0000256" key="7">
    <source>
        <dbReference type="ARBA" id="ARBA00022833"/>
    </source>
</evidence>
<comment type="pathway">
    <text evidence="2">Purine metabolism; 7-cyano-7-deazaguanine biosynthesis.</text>
</comment>
<dbReference type="InterPro" id="IPR038418">
    <property type="entry name" value="6-PTP_synth/QueD_sf"/>
</dbReference>
<dbReference type="Proteomes" id="UP000388452">
    <property type="component" value="Chromosome"/>
</dbReference>
<evidence type="ECO:0000256" key="2">
    <source>
        <dbReference type="ARBA" id="ARBA00005061"/>
    </source>
</evidence>
<dbReference type="UniPathway" id="UPA00391"/>
<keyword evidence="7" id="KW-0862">Zinc</keyword>
<reference evidence="11 12" key="1">
    <citation type="submission" date="2019-10" db="EMBL/GenBank/DDBJ databases">
        <title>Genome sequencing of Lactobacillus manihotivorans.</title>
        <authorList>
            <person name="Kim K."/>
        </authorList>
    </citation>
    <scope>NUCLEOTIDE SEQUENCE [LARGE SCALE GENOMIC DNA]</scope>
    <source>
        <strain evidence="11 12">LM010</strain>
    </source>
</reference>
<name>A0A5P8JUM8_9LACO</name>
<evidence type="ECO:0000256" key="6">
    <source>
        <dbReference type="ARBA" id="ARBA00022723"/>
    </source>
</evidence>
<evidence type="ECO:0000256" key="9">
    <source>
        <dbReference type="ARBA" id="ARBA00031449"/>
    </source>
</evidence>
<dbReference type="SUPFAM" id="SSF55620">
    <property type="entry name" value="Tetrahydrobiopterin biosynthesis enzymes-like"/>
    <property type="match status" value="1"/>
</dbReference>
<dbReference type="EC" id="4.1.2.50" evidence="4"/>
<dbReference type="NCBIfam" id="TIGR03112">
    <property type="entry name" value="6_pyr_pter_rel"/>
    <property type="match status" value="1"/>
</dbReference>
<proteinExistence type="inferred from homology"/>
<evidence type="ECO:0000313" key="12">
    <source>
        <dbReference type="Proteomes" id="UP000388452"/>
    </source>
</evidence>
<dbReference type="EMBL" id="CP045068">
    <property type="protein sequence ID" value="QFQ93007.1"/>
    <property type="molecule type" value="Genomic_DNA"/>
</dbReference>
<organism evidence="11 12">
    <name type="scientific">Lacticaseibacillus manihotivorans</name>
    <dbReference type="NCBI Taxonomy" id="88233"/>
    <lineage>
        <taxon>Bacteria</taxon>
        <taxon>Bacillati</taxon>
        <taxon>Bacillota</taxon>
        <taxon>Bacilli</taxon>
        <taxon>Lactobacillales</taxon>
        <taxon>Lactobacillaceae</taxon>
        <taxon>Lacticaseibacillus</taxon>
    </lineage>
</organism>
<keyword evidence="8" id="KW-0456">Lyase</keyword>
<gene>
    <name evidence="11" type="ORF">LM010_11390</name>
</gene>
<accession>A0A5P8JUM8</accession>
<evidence type="ECO:0000256" key="10">
    <source>
        <dbReference type="ARBA" id="ARBA00048807"/>
    </source>
</evidence>